<accession>A0A6I8NNG3</accession>
<dbReference type="Bgee" id="ENSOANG00000036200">
    <property type="expression patterns" value="Expressed in endometrium and 5 other cell types or tissues"/>
</dbReference>
<evidence type="ECO:0000256" key="5">
    <source>
        <dbReference type="SAM" id="MobiDB-lite"/>
    </source>
</evidence>
<feature type="transmembrane region" description="Helical" evidence="6">
    <location>
        <begin position="207"/>
        <end position="231"/>
    </location>
</feature>
<keyword evidence="6" id="KW-0812">Transmembrane</keyword>
<evidence type="ECO:0000256" key="4">
    <source>
        <dbReference type="ARBA" id="ARBA00023329"/>
    </source>
</evidence>
<keyword evidence="4" id="KW-0968">Cytoplasmic vesicle</keyword>
<keyword evidence="6" id="KW-1133">Transmembrane helix</keyword>
<dbReference type="PANTHER" id="PTHR31937:SF2">
    <property type="entry name" value="TRANSMEMBRANE PROTEIN 163"/>
    <property type="match status" value="1"/>
</dbReference>
<dbReference type="GO" id="GO:0008270">
    <property type="term" value="F:zinc ion binding"/>
    <property type="evidence" value="ECO:0000318"/>
    <property type="project" value="GO_Central"/>
</dbReference>
<comment type="subcellular location">
    <subcellularLocation>
        <location evidence="2">Cytoplasmic vesicle</location>
    </subcellularLocation>
    <subcellularLocation>
        <location evidence="1">Endomembrane system</location>
        <topology evidence="1">Multi-pass membrane protein</topology>
    </subcellularLocation>
</comment>
<evidence type="ECO:0000256" key="2">
    <source>
        <dbReference type="ARBA" id="ARBA00004541"/>
    </source>
</evidence>
<evidence type="ECO:0000313" key="8">
    <source>
        <dbReference type="Proteomes" id="UP000002279"/>
    </source>
</evidence>
<protein>
    <recommendedName>
        <fullName evidence="9">Transmembrane protein 163</fullName>
    </recommendedName>
</protein>
<keyword evidence="6" id="KW-0472">Membrane</keyword>
<reference evidence="7" key="2">
    <citation type="submission" date="2025-09" db="UniProtKB">
        <authorList>
            <consortium name="Ensembl"/>
        </authorList>
    </citation>
    <scope>IDENTIFICATION</scope>
    <source>
        <strain evidence="7">Glennie</strain>
    </source>
</reference>
<dbReference type="InterPro" id="IPR026765">
    <property type="entry name" value="Tmem163"/>
</dbReference>
<evidence type="ECO:0000256" key="6">
    <source>
        <dbReference type="SAM" id="Phobius"/>
    </source>
</evidence>
<feature type="compositionally biased region" description="Low complexity" evidence="5">
    <location>
        <begin position="75"/>
        <end position="85"/>
    </location>
</feature>
<dbReference type="PANTHER" id="PTHR31937">
    <property type="entry name" value="TRANSMEMBRANE PROTEIN 163"/>
    <property type="match status" value="1"/>
</dbReference>
<dbReference type="GO" id="GO:0030672">
    <property type="term" value="C:synaptic vesicle membrane"/>
    <property type="evidence" value="ECO:0000318"/>
    <property type="project" value="GO_Central"/>
</dbReference>
<dbReference type="AlphaFoldDB" id="A0A6I8NNG3"/>
<dbReference type="InParanoid" id="A0A6I8NNG3"/>
<keyword evidence="3" id="KW-0862">Zinc</keyword>
<evidence type="ECO:0000256" key="3">
    <source>
        <dbReference type="ARBA" id="ARBA00022833"/>
    </source>
</evidence>
<organism evidence="7 8">
    <name type="scientific">Ornithorhynchus anatinus</name>
    <name type="common">Duckbill platypus</name>
    <dbReference type="NCBI Taxonomy" id="9258"/>
    <lineage>
        <taxon>Eukaryota</taxon>
        <taxon>Metazoa</taxon>
        <taxon>Chordata</taxon>
        <taxon>Craniata</taxon>
        <taxon>Vertebrata</taxon>
        <taxon>Euteleostomi</taxon>
        <taxon>Mammalia</taxon>
        <taxon>Monotremata</taxon>
        <taxon>Ornithorhynchidae</taxon>
        <taxon>Ornithorhynchus</taxon>
    </lineage>
</organism>
<keyword evidence="8" id="KW-1185">Reference proteome</keyword>
<feature type="region of interest" description="Disordered" evidence="5">
    <location>
        <begin position="1"/>
        <end position="103"/>
    </location>
</feature>
<feature type="compositionally biased region" description="Pro residues" evidence="5">
    <location>
        <begin position="1"/>
        <end position="56"/>
    </location>
</feature>
<evidence type="ECO:0000256" key="1">
    <source>
        <dbReference type="ARBA" id="ARBA00004127"/>
    </source>
</evidence>
<dbReference type="Ensembl" id="ENSOANT00000068479.1">
    <property type="protein sequence ID" value="ENSOANP00000042296.1"/>
    <property type="gene ID" value="ENSOANG00000036200.1"/>
</dbReference>
<evidence type="ECO:0008006" key="9">
    <source>
        <dbReference type="Google" id="ProtNLM"/>
    </source>
</evidence>
<name>A0A6I8NNG3_ORNAN</name>
<proteinExistence type="predicted"/>
<evidence type="ECO:0000313" key="7">
    <source>
        <dbReference type="Ensembl" id="ENSOANP00000042296.1"/>
    </source>
</evidence>
<reference evidence="7" key="1">
    <citation type="submission" date="2025-08" db="UniProtKB">
        <authorList>
            <consortium name="Ensembl"/>
        </authorList>
    </citation>
    <scope>IDENTIFICATION</scope>
    <source>
        <strain evidence="7">Glennie</strain>
    </source>
</reference>
<sequence length="247" mass="25888">MPASAPVPSPPCQSPPPGPVPSPVPASLPVPRPPCQPRPPCPALPCQPRSFPPPVLRPLVAAPGTVPAVGRGRRGPAAMSAAPPGGETGKGSSREPDPAGPGGLVHSFIRSHFLSPFCMQSAALSAWALHRPEEWGPISELPRDPSRISWPDWASPGGQRCPGRQLLALSSSPSSVACGQGFNSLVGGVMGFSILLSAEVFKHNASIWYLDGSIGVLIGLTIFAYGVKLLVDTVPRVRQTRHYEMFE</sequence>
<dbReference type="GeneTree" id="ENSGT00390000001170"/>
<dbReference type="Proteomes" id="UP000002279">
    <property type="component" value="Unplaced"/>
</dbReference>